<comment type="cofactor">
    <cofactor evidence="6">
        <name>Mg(2+)</name>
        <dbReference type="ChEBI" id="CHEBI:18420"/>
    </cofactor>
    <cofactor evidence="6">
        <name>Mn(2+)</name>
        <dbReference type="ChEBI" id="CHEBI:29035"/>
    </cofactor>
    <text evidence="6">Binds 2 magnesium or manganese ions per subunit.</text>
</comment>
<feature type="binding site" evidence="6">
    <location>
        <position position="283"/>
    </location>
    <ligand>
        <name>Mg(2+)</name>
        <dbReference type="ChEBI" id="CHEBI:18420"/>
        <label>1</label>
    </ligand>
</feature>
<feature type="binding site" evidence="6">
    <location>
        <position position="285"/>
    </location>
    <ligand>
        <name>Mg(2+)</name>
        <dbReference type="ChEBI" id="CHEBI:18420"/>
        <label>2</label>
    </ligand>
</feature>
<keyword evidence="7" id="KW-0547">Nucleotide-binding</keyword>
<dbReference type="Gene3D" id="3.30.470.20">
    <property type="entry name" value="ATP-grasp fold, B domain"/>
    <property type="match status" value="1"/>
</dbReference>
<dbReference type="AlphaFoldDB" id="A0A1F6CGX1"/>
<accession>A0A1F6CGX1</accession>
<evidence type="ECO:0000256" key="7">
    <source>
        <dbReference type="PROSITE-ProRule" id="PRU00409"/>
    </source>
</evidence>
<feature type="active site" evidence="5">
    <location>
        <position position="294"/>
    </location>
</feature>
<dbReference type="Pfam" id="PF01820">
    <property type="entry name" value="Dala_Dala_lig_N"/>
    <property type="match status" value="2"/>
</dbReference>
<feature type="active site" evidence="5">
    <location>
        <position position="156"/>
    </location>
</feature>
<dbReference type="EC" id="6.3.2.4" evidence="4"/>
<keyword evidence="4" id="KW-0963">Cytoplasm</keyword>
<comment type="pathway">
    <text evidence="4">Cell wall biogenesis; peptidoglycan biosynthesis.</text>
</comment>
<keyword evidence="4" id="KW-0133">Cell shape</keyword>
<evidence type="ECO:0000313" key="9">
    <source>
        <dbReference type="EMBL" id="OGG48439.1"/>
    </source>
</evidence>
<dbReference type="GO" id="GO:0046872">
    <property type="term" value="F:metal ion binding"/>
    <property type="evidence" value="ECO:0007669"/>
    <property type="project" value="UniProtKB-KW"/>
</dbReference>
<comment type="subcellular location">
    <subcellularLocation>
        <location evidence="4">Cytoplasm</location>
    </subcellularLocation>
</comment>
<feature type="binding site" evidence="6">
    <location>
        <position position="283"/>
    </location>
    <ligand>
        <name>Mg(2+)</name>
        <dbReference type="ChEBI" id="CHEBI:18420"/>
        <label>2</label>
    </ligand>
</feature>
<feature type="domain" description="ATP-grasp" evidence="8">
    <location>
        <begin position="110"/>
        <end position="316"/>
    </location>
</feature>
<dbReference type="SUPFAM" id="SSF56059">
    <property type="entry name" value="Glutathione synthetase ATP-binding domain-like"/>
    <property type="match status" value="1"/>
</dbReference>
<dbReference type="STRING" id="1798481.A2678_00730"/>
<comment type="similarity">
    <text evidence="1 4">Belongs to the D-alanine--D-alanine ligase family.</text>
</comment>
<evidence type="ECO:0000256" key="1">
    <source>
        <dbReference type="ARBA" id="ARBA00010871"/>
    </source>
</evidence>
<dbReference type="HAMAP" id="MF_00047">
    <property type="entry name" value="Dala_Dala_lig"/>
    <property type="match status" value="1"/>
</dbReference>
<dbReference type="GO" id="GO:0009252">
    <property type="term" value="P:peptidoglycan biosynthetic process"/>
    <property type="evidence" value="ECO:0007669"/>
    <property type="project" value="UniProtKB-UniRule"/>
</dbReference>
<keyword evidence="2 4" id="KW-0436">Ligase</keyword>
<dbReference type="GO" id="GO:0008716">
    <property type="term" value="F:D-alanine-D-alanine ligase activity"/>
    <property type="evidence" value="ECO:0007669"/>
    <property type="project" value="UniProtKB-UniRule"/>
</dbReference>
<evidence type="ECO:0000259" key="8">
    <source>
        <dbReference type="PROSITE" id="PS50975"/>
    </source>
</evidence>
<dbReference type="GO" id="GO:0008360">
    <property type="term" value="P:regulation of cell shape"/>
    <property type="evidence" value="ECO:0007669"/>
    <property type="project" value="UniProtKB-KW"/>
</dbReference>
<dbReference type="EMBL" id="MFKU01000013">
    <property type="protein sequence ID" value="OGG48439.1"/>
    <property type="molecule type" value="Genomic_DNA"/>
</dbReference>
<reference evidence="9 10" key="1">
    <citation type="journal article" date="2016" name="Nat. Commun.">
        <title>Thousands of microbial genomes shed light on interconnected biogeochemical processes in an aquifer system.</title>
        <authorList>
            <person name="Anantharaman K."/>
            <person name="Brown C.T."/>
            <person name="Hug L.A."/>
            <person name="Sharon I."/>
            <person name="Castelle C.J."/>
            <person name="Probst A.J."/>
            <person name="Thomas B.C."/>
            <person name="Singh A."/>
            <person name="Wilkins M.J."/>
            <person name="Karaoz U."/>
            <person name="Brodie E.L."/>
            <person name="Williams K.H."/>
            <person name="Hubbard S.S."/>
            <person name="Banfield J.F."/>
        </authorList>
    </citation>
    <scope>NUCLEOTIDE SEQUENCE [LARGE SCALE GENOMIC DNA]</scope>
</reference>
<proteinExistence type="inferred from homology"/>
<organism evidence="9 10">
    <name type="scientific">Candidatus Kaiserbacteria bacterium RIFCSPHIGHO2_01_FULL_53_31</name>
    <dbReference type="NCBI Taxonomy" id="1798481"/>
    <lineage>
        <taxon>Bacteria</taxon>
        <taxon>Candidatus Kaiseribacteriota</taxon>
    </lineage>
</organism>
<name>A0A1F6CGX1_9BACT</name>
<sequence>MQTIVGVLRGGASREHEVSLETGAAMLKHLPKDRFETHDIYIDKSGAWHDRGRPTSPDRVLRQLDAVLIGLHGEYGEDGEVQKLLERFGVPFAGAGSLGSYLAMHKILAKARAREAGLLTPDFHYIEHEAEAETVAREIIRTFNQPVIVKPVGWGSSIGISLAAGYAKVVEAVKNLFKQGAPSVLVEEFIRGREATAGVVENLRGEKFYSLPPVEIIPPPEAGYFAAQVKYNGETKEICPGNFSRVETEELKRAAKVMHRALGLRHYSRSDFIVSPRGVYYLETNTLPGLNAESLYPKSLAAVGVQLPEFLSHLVNLALAK</sequence>
<feature type="active site" evidence="5">
    <location>
        <position position="15"/>
    </location>
</feature>
<dbReference type="InterPro" id="IPR011095">
    <property type="entry name" value="Dala_Dala_lig_C"/>
</dbReference>
<evidence type="ECO:0000256" key="6">
    <source>
        <dbReference type="PIRSR" id="PIRSR039102-3"/>
    </source>
</evidence>
<dbReference type="Gene3D" id="3.30.1490.20">
    <property type="entry name" value="ATP-grasp fold, A domain"/>
    <property type="match status" value="1"/>
</dbReference>
<evidence type="ECO:0000256" key="3">
    <source>
        <dbReference type="ARBA" id="ARBA00023316"/>
    </source>
</evidence>
<gene>
    <name evidence="4" type="primary">ddl</name>
    <name evidence="9" type="ORF">A2678_00730</name>
</gene>
<dbReference type="PANTHER" id="PTHR23132:SF23">
    <property type="entry name" value="D-ALANINE--D-ALANINE LIGASE B"/>
    <property type="match status" value="1"/>
</dbReference>
<keyword evidence="6" id="KW-0460">Magnesium</keyword>
<evidence type="ECO:0000256" key="2">
    <source>
        <dbReference type="ARBA" id="ARBA00022598"/>
    </source>
</evidence>
<dbReference type="PROSITE" id="PS50975">
    <property type="entry name" value="ATP_GRASP"/>
    <property type="match status" value="1"/>
</dbReference>
<keyword evidence="3 4" id="KW-0961">Cell wall biogenesis/degradation</keyword>
<evidence type="ECO:0000256" key="5">
    <source>
        <dbReference type="PIRSR" id="PIRSR039102-1"/>
    </source>
</evidence>
<dbReference type="PIRSF" id="PIRSF039102">
    <property type="entry name" value="Ddl/VanB"/>
    <property type="match status" value="1"/>
</dbReference>
<dbReference type="GO" id="GO:0005524">
    <property type="term" value="F:ATP binding"/>
    <property type="evidence" value="ECO:0007669"/>
    <property type="project" value="UniProtKB-UniRule"/>
</dbReference>
<feature type="binding site" evidence="6">
    <location>
        <position position="271"/>
    </location>
    <ligand>
        <name>Mg(2+)</name>
        <dbReference type="ChEBI" id="CHEBI:18420"/>
        <label>1</label>
    </ligand>
</feature>
<keyword evidence="4" id="KW-0573">Peptidoglycan synthesis</keyword>
<evidence type="ECO:0000313" key="10">
    <source>
        <dbReference type="Proteomes" id="UP000178815"/>
    </source>
</evidence>
<dbReference type="InterPro" id="IPR005905">
    <property type="entry name" value="D_ala_D_ala"/>
</dbReference>
<dbReference type="InterPro" id="IPR011127">
    <property type="entry name" value="Dala_Dala_lig_N"/>
</dbReference>
<dbReference type="GO" id="GO:0071555">
    <property type="term" value="P:cell wall organization"/>
    <property type="evidence" value="ECO:0007669"/>
    <property type="project" value="UniProtKB-KW"/>
</dbReference>
<dbReference type="SUPFAM" id="SSF52440">
    <property type="entry name" value="PreATP-grasp domain"/>
    <property type="match status" value="1"/>
</dbReference>
<dbReference type="InterPro" id="IPR011761">
    <property type="entry name" value="ATP-grasp"/>
</dbReference>
<comment type="caution">
    <text evidence="9">The sequence shown here is derived from an EMBL/GenBank/DDBJ whole genome shotgun (WGS) entry which is preliminary data.</text>
</comment>
<keyword evidence="6" id="KW-0479">Metal-binding</keyword>
<dbReference type="Gene3D" id="3.40.50.20">
    <property type="match status" value="1"/>
</dbReference>
<dbReference type="GO" id="GO:0005737">
    <property type="term" value="C:cytoplasm"/>
    <property type="evidence" value="ECO:0007669"/>
    <property type="project" value="UniProtKB-SubCell"/>
</dbReference>
<comment type="function">
    <text evidence="4">Cell wall formation.</text>
</comment>
<keyword evidence="7" id="KW-0067">ATP-binding</keyword>
<dbReference type="UniPathway" id="UPA00219"/>
<comment type="catalytic activity">
    <reaction evidence="4">
        <text>2 D-alanine + ATP = D-alanyl-D-alanine + ADP + phosphate + H(+)</text>
        <dbReference type="Rhea" id="RHEA:11224"/>
        <dbReference type="ChEBI" id="CHEBI:15378"/>
        <dbReference type="ChEBI" id="CHEBI:30616"/>
        <dbReference type="ChEBI" id="CHEBI:43474"/>
        <dbReference type="ChEBI" id="CHEBI:57416"/>
        <dbReference type="ChEBI" id="CHEBI:57822"/>
        <dbReference type="ChEBI" id="CHEBI:456216"/>
        <dbReference type="EC" id="6.3.2.4"/>
    </reaction>
</comment>
<keyword evidence="6" id="KW-0464">Manganese</keyword>
<protein>
    <recommendedName>
        <fullName evidence="4">D-alanine--D-alanine ligase</fullName>
        <ecNumber evidence="4">6.3.2.4</ecNumber>
    </recommendedName>
    <alternativeName>
        <fullName evidence="4">D-Ala-D-Ala ligase</fullName>
    </alternativeName>
    <alternativeName>
        <fullName evidence="4">D-alanylalanine synthetase</fullName>
    </alternativeName>
</protein>
<dbReference type="Pfam" id="PF07478">
    <property type="entry name" value="Dala_Dala_lig_C"/>
    <property type="match status" value="1"/>
</dbReference>
<dbReference type="InterPro" id="IPR016185">
    <property type="entry name" value="PreATP-grasp_dom_sf"/>
</dbReference>
<evidence type="ECO:0000256" key="4">
    <source>
        <dbReference type="HAMAP-Rule" id="MF_00047"/>
    </source>
</evidence>
<dbReference type="InterPro" id="IPR013815">
    <property type="entry name" value="ATP_grasp_subdomain_1"/>
</dbReference>
<dbReference type="Proteomes" id="UP000178815">
    <property type="component" value="Unassembled WGS sequence"/>
</dbReference>
<dbReference type="PANTHER" id="PTHR23132">
    <property type="entry name" value="D-ALANINE--D-ALANINE LIGASE"/>
    <property type="match status" value="1"/>
</dbReference>